<dbReference type="InterPro" id="IPR032675">
    <property type="entry name" value="LRR_dom_sf"/>
</dbReference>
<dbReference type="SUPFAM" id="SSF52058">
    <property type="entry name" value="L domain-like"/>
    <property type="match status" value="1"/>
</dbReference>
<dbReference type="Gene3D" id="3.80.10.10">
    <property type="entry name" value="Ribonuclease Inhibitor"/>
    <property type="match status" value="3"/>
</dbReference>
<evidence type="ECO:0000313" key="1">
    <source>
        <dbReference type="EMBL" id="CCD19392.1"/>
    </source>
</evidence>
<dbReference type="SUPFAM" id="SSF52047">
    <property type="entry name" value="RNI-like"/>
    <property type="match status" value="1"/>
</dbReference>
<dbReference type="GO" id="GO:0031146">
    <property type="term" value="P:SCF-dependent proteasomal ubiquitin-dependent protein catabolic process"/>
    <property type="evidence" value="ECO:0007669"/>
    <property type="project" value="TreeGrafter"/>
</dbReference>
<organism evidence="1 2">
    <name type="scientific">Trypanosoma vivax (strain Y486)</name>
    <dbReference type="NCBI Taxonomy" id="1055687"/>
    <lineage>
        <taxon>Eukaryota</taxon>
        <taxon>Discoba</taxon>
        <taxon>Euglenozoa</taxon>
        <taxon>Kinetoplastea</taxon>
        <taxon>Metakinetoplastina</taxon>
        <taxon>Trypanosomatida</taxon>
        <taxon>Trypanosomatidae</taxon>
        <taxon>Trypanosoma</taxon>
        <taxon>Duttonella</taxon>
    </lineage>
</organism>
<dbReference type="VEuPathDB" id="TriTrypDB:TvY486_0020940"/>
<dbReference type="PANTHER" id="PTHR13318">
    <property type="entry name" value="PARTNER OF PAIRED, ISOFORM B-RELATED"/>
    <property type="match status" value="1"/>
</dbReference>
<keyword evidence="2" id="KW-1185">Reference proteome</keyword>
<dbReference type="GO" id="GO:0019005">
    <property type="term" value="C:SCF ubiquitin ligase complex"/>
    <property type="evidence" value="ECO:0007669"/>
    <property type="project" value="TreeGrafter"/>
</dbReference>
<sequence>MCDTDCSDLVKIHTLEELDMSDSHFKANVCALLCLPHLRVLHGPEKCSHAHGAPAEVSCTKLRTFSVHKCVSLPIVELSKMKELEEVSFSHCNLKTRDVVNLAGLQHLRILSICSTDIGDSALRSLGKCAFLEKLNLSVSIYLIDVSPLADVLTLEELNLRDCSCVKRGAGDLGRLPHLRILNLKNTGVTDSCLVGLGTSRSLVKLVLSSCRFVTDITPVLGIATLEELNVLDCKEMTPKEHDLSRLPNLRSLSIGRLDHFASKGSDLTCPFGLTNLNLRCDYQLSPTSSFIEKMQTLVELEVDDGLHINLDGLSQLPHLRTLSLHSLRYPQGVNSLLKCTSITKLHLIRLYKSTDLCPLEDMKSLDELHLTSINLLPNSVIGIPPFLRHLKVASCNVTNKSFSKICNSNAFVYLKLLHCKHLTDISFVQNMKRLEKFFLVCCGKVCNGLECLIKLPFLHYVYITRSLFTETLYSPLQEKGLTVIAHQFPQQLIL</sequence>
<reference evidence="1 2" key="1">
    <citation type="journal article" date="2012" name="Proc. Natl. Acad. Sci. U.S.A.">
        <title>Antigenic diversity is generated by distinct evolutionary mechanisms in African trypanosome species.</title>
        <authorList>
            <person name="Jackson A.P."/>
            <person name="Berry A."/>
            <person name="Aslett M."/>
            <person name="Allison H.C."/>
            <person name="Burton P."/>
            <person name="Vavrova-Anderson J."/>
            <person name="Brown R."/>
            <person name="Browne H."/>
            <person name="Corton N."/>
            <person name="Hauser H."/>
            <person name="Gamble J."/>
            <person name="Gilderthorp R."/>
            <person name="Marcello L."/>
            <person name="McQuillan J."/>
            <person name="Otto T.D."/>
            <person name="Quail M.A."/>
            <person name="Sanders M.J."/>
            <person name="van Tonder A."/>
            <person name="Ginger M.L."/>
            <person name="Field M.C."/>
            <person name="Barry J.D."/>
            <person name="Hertz-Fowler C."/>
            <person name="Berriman M."/>
        </authorList>
    </citation>
    <scope>NUCLEOTIDE SEQUENCE</scope>
    <source>
        <strain evidence="1 2">Y486</strain>
    </source>
</reference>
<accession>F9WPB6</accession>
<gene>
    <name evidence="1" type="ORF">TvY486_0020940</name>
</gene>
<proteinExistence type="predicted"/>
<evidence type="ECO:0008006" key="3">
    <source>
        <dbReference type="Google" id="ProtNLM"/>
    </source>
</evidence>
<evidence type="ECO:0000313" key="2">
    <source>
        <dbReference type="Proteomes" id="UP000009027"/>
    </source>
</evidence>
<dbReference type="Proteomes" id="UP000009027">
    <property type="component" value="Unassembled WGS sequence"/>
</dbReference>
<dbReference type="AlphaFoldDB" id="F9WPB6"/>
<dbReference type="EMBL" id="CAEX01003326">
    <property type="protein sequence ID" value="CCD19392.1"/>
    <property type="molecule type" value="Genomic_DNA"/>
</dbReference>
<protein>
    <recommendedName>
        <fullName evidence="3">Leucine-rich repeat protein (LRRP)</fullName>
    </recommendedName>
</protein>
<name>F9WPB6_TRYVY</name>